<evidence type="ECO:0000313" key="2">
    <source>
        <dbReference type="EMBL" id="QGS51571.1"/>
    </source>
</evidence>
<dbReference type="PANTHER" id="PTHR11895:SF151">
    <property type="entry name" value="GLUTAMYL-TRNA(GLN) AMIDOTRANSFERASE SUBUNIT A"/>
    <property type="match status" value="1"/>
</dbReference>
<dbReference type="Gene3D" id="3.90.1300.10">
    <property type="entry name" value="Amidase signature (AS) domain"/>
    <property type="match status" value="1"/>
</dbReference>
<dbReference type="PANTHER" id="PTHR11895">
    <property type="entry name" value="TRANSAMIDASE"/>
    <property type="match status" value="1"/>
</dbReference>
<dbReference type="InterPro" id="IPR023631">
    <property type="entry name" value="Amidase_dom"/>
</dbReference>
<protein>
    <submittedName>
        <fullName evidence="2">Aspartyl/glutamyl-tRNA amidotransferase subunit A</fullName>
    </submittedName>
</protein>
<dbReference type="PROSITE" id="PS00571">
    <property type="entry name" value="AMIDASES"/>
    <property type="match status" value="1"/>
</dbReference>
<dbReference type="InterPro" id="IPR020556">
    <property type="entry name" value="Amidase_CS"/>
</dbReference>
<evidence type="ECO:0000259" key="1">
    <source>
        <dbReference type="Pfam" id="PF01425"/>
    </source>
</evidence>
<keyword evidence="3" id="KW-1185">Reference proteome</keyword>
<evidence type="ECO:0000313" key="3">
    <source>
        <dbReference type="Proteomes" id="UP000424468"/>
    </source>
</evidence>
<dbReference type="Proteomes" id="UP000424468">
    <property type="component" value="Chromosome"/>
</dbReference>
<keyword evidence="2" id="KW-0808">Transferase</keyword>
<feature type="domain" description="Amidase" evidence="1">
    <location>
        <begin position="47"/>
        <end position="465"/>
    </location>
</feature>
<reference evidence="2 3" key="1">
    <citation type="submission" date="2019-11" db="EMBL/GenBank/DDBJ databases">
        <title>Complete genome sequence of Spiroplasma tabanidicola TAUS-1 (DSM 22603).</title>
        <authorList>
            <person name="Huang C.-T."/>
            <person name="Lin Y.-C."/>
            <person name="Kuo C.-H."/>
        </authorList>
    </citation>
    <scope>NUCLEOTIDE SEQUENCE [LARGE SCALE GENOMIC DNA]</scope>
    <source>
        <strain evidence="2 3">TAUS-1</strain>
    </source>
</reference>
<dbReference type="AlphaFoldDB" id="A0A6I6C9J7"/>
<dbReference type="KEGG" id="stab:STABA_v1c02040"/>
<sequence>MNFKNLTIVDIHNKIKNKELKVKDLVDSVYENLKAEFKSNFLVTLIENKNSEKELQELFDENKLLSAIPYVTKDNISTKNILTTAGSNILSNYFPPYDATITEHLKNEHTILLGKASLDELGMGGTGLFGFNGEVRHPKDSERIAGGSSSGSAYAVAAGLVPFATGTDTGDSIRKPASYCGIVGFKPTYGSISRYGVIPYAPSLDHLGFFTNSVDDAAILSDATFKHDPKDFTSINNENEFYKNINNLDKKTKFGFLKSVLKYFKEDLKKDYLNLFEKIKAEGFEVIEIDFDEKLLATIPAVYMMISFSEGVSTHANLDGINFGKREEGKDYKDIMKKTRTKNFGNTVKRRFTIGSFQLKKENQEDLLLRSKKIRRLIIEELTKVFNQIDILFLPPSLDVAPTVKNILGTDVEERGDHDGIWVDDILELANFNGMPSITIPFIEKNNLPIGININAKPKNDLQVLQAAKFLENLIKNSKRGDSHE</sequence>
<organism evidence="2 3">
    <name type="scientific">Spiroplasma tabanidicola</name>
    <dbReference type="NCBI Taxonomy" id="324079"/>
    <lineage>
        <taxon>Bacteria</taxon>
        <taxon>Bacillati</taxon>
        <taxon>Mycoplasmatota</taxon>
        <taxon>Mollicutes</taxon>
        <taxon>Entomoplasmatales</taxon>
        <taxon>Spiroplasmataceae</taxon>
        <taxon>Spiroplasma</taxon>
    </lineage>
</organism>
<dbReference type="EMBL" id="CP046276">
    <property type="protein sequence ID" value="QGS51571.1"/>
    <property type="molecule type" value="Genomic_DNA"/>
</dbReference>
<dbReference type="InterPro" id="IPR000120">
    <property type="entry name" value="Amidase"/>
</dbReference>
<dbReference type="RefSeq" id="WP_156005678.1">
    <property type="nucleotide sequence ID" value="NZ_CP046276.1"/>
</dbReference>
<dbReference type="InterPro" id="IPR036928">
    <property type="entry name" value="AS_sf"/>
</dbReference>
<dbReference type="SUPFAM" id="SSF75304">
    <property type="entry name" value="Amidase signature (AS) enzymes"/>
    <property type="match status" value="1"/>
</dbReference>
<proteinExistence type="predicted"/>
<dbReference type="Pfam" id="PF01425">
    <property type="entry name" value="Amidase"/>
    <property type="match status" value="1"/>
</dbReference>
<accession>A0A6I6C9J7</accession>
<gene>
    <name evidence="2" type="primary">gatA</name>
    <name evidence="2" type="ORF">STABA_v1c02040</name>
</gene>
<dbReference type="OrthoDB" id="9811471at2"/>
<name>A0A6I6C9J7_9MOLU</name>
<dbReference type="GO" id="GO:0016740">
    <property type="term" value="F:transferase activity"/>
    <property type="evidence" value="ECO:0007669"/>
    <property type="project" value="UniProtKB-KW"/>
</dbReference>